<evidence type="ECO:0008006" key="5">
    <source>
        <dbReference type="Google" id="ProtNLM"/>
    </source>
</evidence>
<keyword evidence="2" id="KW-1133">Transmembrane helix</keyword>
<keyword evidence="2" id="KW-0812">Transmembrane</keyword>
<accession>A0A518DIZ6</accession>
<evidence type="ECO:0000313" key="4">
    <source>
        <dbReference type="Proteomes" id="UP000317429"/>
    </source>
</evidence>
<gene>
    <name evidence="3" type="ORF">Pla175_48860</name>
</gene>
<dbReference type="Proteomes" id="UP000317429">
    <property type="component" value="Chromosome"/>
</dbReference>
<evidence type="ECO:0000313" key="3">
    <source>
        <dbReference type="EMBL" id="QDU91457.1"/>
    </source>
</evidence>
<sequence>MAQIATCPHCVSEVFAPDSSAATAVACPVCEKSFSLASASRRPVPEAKALPVPTPADKPAPVDGPAPTDEPAPAGKAHAAPRPELRQSGPGAAPAAERTPSASEMMQAFLRPRAAGAENNQPTPAQAPLSRSAPAAEPNTQPPTERDSSDAPASKPKPAFEMELDELMRSAAPKMESAADEETLVARPRERDSGKETESGVAEQSDPAVAPSDTPARDTSAAATPRDEWPGDAPPEPQAVRPSPSGRPDAERTEPVLATAQEFDTDAREAPLPRMPDFRLPKADGPTSGPLEVEHVATPSPAPDFDGAEPFQQPHGFRRTRRGTRQRSALVFVTGMAVFSVAGLLLGYAALVRLKGPSGDFLGLLSSLPAGVRTLLVGNDGSEPSAESIGGPIDSAVRTATFESPSDGPPAVKSLAERMSEPRIATAVEPNRFEPDGETGPVQLTGAPSYGLDELNDAVRGADGATSALIEKSYTSQDDRAEIGASYARLCKTAQVYTFYQSDGDDSQEIVEMEAQDLFRKVFASEHARLDSQTVASRWLAWTGRPHGGVFFAADPLSISRAGSVYEYTFSLQDPEAKEPQEVIVLMTDRHDVRRFSRGEAVAMGVVGCVVERPSEVVPGYTGEAQRAVWIGQGNNAMPLGQAPLP</sequence>
<dbReference type="KEGG" id="pnd:Pla175_48860"/>
<keyword evidence="2" id="KW-0472">Membrane</keyword>
<feature type="compositionally biased region" description="Basic and acidic residues" evidence="1">
    <location>
        <begin position="187"/>
        <end position="198"/>
    </location>
</feature>
<organism evidence="3 4">
    <name type="scientific">Pirellulimonas nuda</name>
    <dbReference type="NCBI Taxonomy" id="2528009"/>
    <lineage>
        <taxon>Bacteria</taxon>
        <taxon>Pseudomonadati</taxon>
        <taxon>Planctomycetota</taxon>
        <taxon>Planctomycetia</taxon>
        <taxon>Pirellulales</taxon>
        <taxon>Lacipirellulaceae</taxon>
        <taxon>Pirellulimonas</taxon>
    </lineage>
</organism>
<feature type="region of interest" description="Disordered" evidence="1">
    <location>
        <begin position="36"/>
        <end position="292"/>
    </location>
</feature>
<dbReference type="EMBL" id="CP036291">
    <property type="protein sequence ID" value="QDU91457.1"/>
    <property type="molecule type" value="Genomic_DNA"/>
</dbReference>
<protein>
    <recommendedName>
        <fullName evidence="5">Zinc finger/thioredoxin putative domain-containing protein</fullName>
    </recommendedName>
</protein>
<evidence type="ECO:0000256" key="1">
    <source>
        <dbReference type="SAM" id="MobiDB-lite"/>
    </source>
</evidence>
<reference evidence="3 4" key="1">
    <citation type="submission" date="2019-02" db="EMBL/GenBank/DDBJ databases">
        <title>Deep-cultivation of Planctomycetes and their phenomic and genomic characterization uncovers novel biology.</title>
        <authorList>
            <person name="Wiegand S."/>
            <person name="Jogler M."/>
            <person name="Boedeker C."/>
            <person name="Pinto D."/>
            <person name="Vollmers J."/>
            <person name="Rivas-Marin E."/>
            <person name="Kohn T."/>
            <person name="Peeters S.H."/>
            <person name="Heuer A."/>
            <person name="Rast P."/>
            <person name="Oberbeckmann S."/>
            <person name="Bunk B."/>
            <person name="Jeske O."/>
            <person name="Meyerdierks A."/>
            <person name="Storesund J.E."/>
            <person name="Kallscheuer N."/>
            <person name="Luecker S."/>
            <person name="Lage O.M."/>
            <person name="Pohl T."/>
            <person name="Merkel B.J."/>
            <person name="Hornburger P."/>
            <person name="Mueller R.-W."/>
            <person name="Bruemmer F."/>
            <person name="Labrenz M."/>
            <person name="Spormann A.M."/>
            <person name="Op den Camp H."/>
            <person name="Overmann J."/>
            <person name="Amann R."/>
            <person name="Jetten M.S.M."/>
            <person name="Mascher T."/>
            <person name="Medema M.H."/>
            <person name="Devos D.P."/>
            <person name="Kaster A.-K."/>
            <person name="Ovreas L."/>
            <person name="Rohde M."/>
            <person name="Galperin M.Y."/>
            <person name="Jogler C."/>
        </authorList>
    </citation>
    <scope>NUCLEOTIDE SEQUENCE [LARGE SCALE GENOMIC DNA]</scope>
    <source>
        <strain evidence="3 4">Pla175</strain>
    </source>
</reference>
<keyword evidence="4" id="KW-1185">Reference proteome</keyword>
<evidence type="ECO:0000256" key="2">
    <source>
        <dbReference type="SAM" id="Phobius"/>
    </source>
</evidence>
<feature type="compositionally biased region" description="Pro residues" evidence="1">
    <location>
        <begin position="52"/>
        <end position="70"/>
    </location>
</feature>
<feature type="transmembrane region" description="Helical" evidence="2">
    <location>
        <begin position="329"/>
        <end position="351"/>
    </location>
</feature>
<dbReference type="AlphaFoldDB" id="A0A518DIZ6"/>
<name>A0A518DIZ6_9BACT</name>
<feature type="compositionally biased region" description="Basic and acidic residues" evidence="1">
    <location>
        <begin position="265"/>
        <end position="282"/>
    </location>
</feature>
<proteinExistence type="predicted"/>